<reference evidence="3 4" key="1">
    <citation type="submission" date="2019-07" db="EMBL/GenBank/DDBJ databases">
        <title>Whole genome shotgun sequence of Aneurinibacillus danicus NBRC 102444.</title>
        <authorList>
            <person name="Hosoyama A."/>
            <person name="Uohara A."/>
            <person name="Ohji S."/>
            <person name="Ichikawa N."/>
        </authorList>
    </citation>
    <scope>NUCLEOTIDE SEQUENCE [LARGE SCALE GENOMIC DNA]</scope>
    <source>
        <strain evidence="3 4">NBRC 102444</strain>
    </source>
</reference>
<dbReference type="Proteomes" id="UP000321157">
    <property type="component" value="Unassembled WGS sequence"/>
</dbReference>
<accession>A0A511VC66</accession>
<dbReference type="AlphaFoldDB" id="A0A511VC66"/>
<dbReference type="OrthoDB" id="9792554at2"/>
<protein>
    <recommendedName>
        <fullName evidence="2">Hemerythrin-like domain-containing protein</fullName>
    </recommendedName>
</protein>
<evidence type="ECO:0000259" key="2">
    <source>
        <dbReference type="Pfam" id="PF01814"/>
    </source>
</evidence>
<evidence type="ECO:0000256" key="1">
    <source>
        <dbReference type="SAM" id="MobiDB-lite"/>
    </source>
</evidence>
<feature type="region of interest" description="Disordered" evidence="1">
    <location>
        <begin position="1"/>
        <end position="20"/>
    </location>
</feature>
<dbReference type="PANTHER" id="PTHR39966">
    <property type="entry name" value="BLL2471 PROTEIN-RELATED"/>
    <property type="match status" value="1"/>
</dbReference>
<name>A0A511VC66_9BACL</name>
<comment type="caution">
    <text evidence="3">The sequence shown here is derived from an EMBL/GenBank/DDBJ whole genome shotgun (WGS) entry which is preliminary data.</text>
</comment>
<evidence type="ECO:0000313" key="4">
    <source>
        <dbReference type="Proteomes" id="UP000321157"/>
    </source>
</evidence>
<dbReference type="PANTHER" id="PTHR39966:SF1">
    <property type="entry name" value="HEMERYTHRIN-LIKE DOMAIN-CONTAINING PROTEIN"/>
    <property type="match status" value="1"/>
</dbReference>
<dbReference type="InterPro" id="IPR012312">
    <property type="entry name" value="Hemerythrin-like"/>
</dbReference>
<evidence type="ECO:0000313" key="3">
    <source>
        <dbReference type="EMBL" id="GEN35528.1"/>
    </source>
</evidence>
<dbReference type="Pfam" id="PF01814">
    <property type="entry name" value="Hemerythrin"/>
    <property type="match status" value="1"/>
</dbReference>
<sequence length="179" mass="20437">MFSEPHTSPCHNMSSPPASYSPAIQQLLDEHEPLRQQMRELIKEAGQLLNSDAPAQDPEILQALLTLFMKEQKFKLQLELHSEKEENGLFTLLKKEMGDNFGPVQVMEYEHEEAKRQLAVFEELSSSPSADAKEAATHLMDACQILLLHFTKEENVLFPFAENALTPQQKQQLFCSFHQ</sequence>
<organism evidence="3 4">
    <name type="scientific">Aneurinibacillus danicus</name>
    <dbReference type="NCBI Taxonomy" id="267746"/>
    <lineage>
        <taxon>Bacteria</taxon>
        <taxon>Bacillati</taxon>
        <taxon>Bacillota</taxon>
        <taxon>Bacilli</taxon>
        <taxon>Bacillales</taxon>
        <taxon>Paenibacillaceae</taxon>
        <taxon>Aneurinibacillus group</taxon>
        <taxon>Aneurinibacillus</taxon>
    </lineage>
</organism>
<gene>
    <name evidence="3" type="ORF">ADA01nite_29880</name>
</gene>
<proteinExistence type="predicted"/>
<dbReference type="CDD" id="cd12108">
    <property type="entry name" value="Hr-like"/>
    <property type="match status" value="1"/>
</dbReference>
<feature type="domain" description="Hemerythrin-like" evidence="2">
    <location>
        <begin position="24"/>
        <end position="161"/>
    </location>
</feature>
<dbReference type="RefSeq" id="WP_146811057.1">
    <property type="nucleotide sequence ID" value="NZ_BJXX01000137.1"/>
</dbReference>
<dbReference type="Gene3D" id="1.20.120.520">
    <property type="entry name" value="nmb1532 protein domain like"/>
    <property type="match status" value="1"/>
</dbReference>
<dbReference type="GO" id="GO:0005886">
    <property type="term" value="C:plasma membrane"/>
    <property type="evidence" value="ECO:0007669"/>
    <property type="project" value="TreeGrafter"/>
</dbReference>
<keyword evidence="4" id="KW-1185">Reference proteome</keyword>
<dbReference type="EMBL" id="BJXX01000137">
    <property type="protein sequence ID" value="GEN35528.1"/>
    <property type="molecule type" value="Genomic_DNA"/>
</dbReference>